<feature type="transmembrane region" description="Helical" evidence="1">
    <location>
        <begin position="44"/>
        <end position="67"/>
    </location>
</feature>
<protein>
    <submittedName>
        <fullName evidence="2">Uncharacterized protein</fullName>
    </submittedName>
</protein>
<keyword evidence="1" id="KW-0812">Transmembrane</keyword>
<evidence type="ECO:0000313" key="3">
    <source>
        <dbReference type="Proteomes" id="UP000638313"/>
    </source>
</evidence>
<dbReference type="RefSeq" id="WP_190131858.1">
    <property type="nucleotide sequence ID" value="NZ_BNBD01000011.1"/>
</dbReference>
<dbReference type="AlphaFoldDB" id="A0A919B7B1"/>
<reference evidence="2" key="2">
    <citation type="submission" date="2020-09" db="EMBL/GenBank/DDBJ databases">
        <authorList>
            <person name="Sun Q."/>
            <person name="Ohkuma M."/>
        </authorList>
    </citation>
    <scope>NUCLEOTIDE SEQUENCE</scope>
    <source>
        <strain evidence="2">JCM 4059</strain>
    </source>
</reference>
<proteinExistence type="predicted"/>
<keyword evidence="3" id="KW-1185">Reference proteome</keyword>
<dbReference type="EMBL" id="BNBD01000011">
    <property type="protein sequence ID" value="GHF61786.1"/>
    <property type="molecule type" value="Genomic_DNA"/>
</dbReference>
<evidence type="ECO:0000313" key="2">
    <source>
        <dbReference type="EMBL" id="GHF61786.1"/>
    </source>
</evidence>
<dbReference type="Proteomes" id="UP000638313">
    <property type="component" value="Unassembled WGS sequence"/>
</dbReference>
<accession>A0A919B7B1</accession>
<keyword evidence="1" id="KW-1133">Transmembrane helix</keyword>
<organism evidence="2 3">
    <name type="scientific">Streptomyces mashuensis</name>
    <dbReference type="NCBI Taxonomy" id="33904"/>
    <lineage>
        <taxon>Bacteria</taxon>
        <taxon>Bacillati</taxon>
        <taxon>Actinomycetota</taxon>
        <taxon>Actinomycetes</taxon>
        <taxon>Kitasatosporales</taxon>
        <taxon>Streptomycetaceae</taxon>
        <taxon>Streptomyces</taxon>
    </lineage>
</organism>
<sequence length="80" mass="8259">MSGLERREAEARRLLLAGPRPPVPADLAARAAGQGRRLLRGRRFVRGAAWLLLVAAVVALCALTAVAGSSPGAAPPPPGW</sequence>
<gene>
    <name evidence="2" type="ORF">GCM10010218_49190</name>
</gene>
<evidence type="ECO:0000256" key="1">
    <source>
        <dbReference type="SAM" id="Phobius"/>
    </source>
</evidence>
<name>A0A919B7B1_9ACTN</name>
<comment type="caution">
    <text evidence="2">The sequence shown here is derived from an EMBL/GenBank/DDBJ whole genome shotgun (WGS) entry which is preliminary data.</text>
</comment>
<reference evidence="2" key="1">
    <citation type="journal article" date="2014" name="Int. J. Syst. Evol. Microbiol.">
        <title>Complete genome sequence of Corynebacterium casei LMG S-19264T (=DSM 44701T), isolated from a smear-ripened cheese.</title>
        <authorList>
            <consortium name="US DOE Joint Genome Institute (JGI-PGF)"/>
            <person name="Walter F."/>
            <person name="Albersmeier A."/>
            <person name="Kalinowski J."/>
            <person name="Ruckert C."/>
        </authorList>
    </citation>
    <scope>NUCLEOTIDE SEQUENCE</scope>
    <source>
        <strain evidence="2">JCM 4059</strain>
    </source>
</reference>
<keyword evidence="1" id="KW-0472">Membrane</keyword>